<protein>
    <recommendedName>
        <fullName evidence="8">Cell division protein FtsL</fullName>
    </recommendedName>
</protein>
<evidence type="ECO:0000256" key="7">
    <source>
        <dbReference type="ARBA" id="ARBA00023306"/>
    </source>
</evidence>
<reference evidence="11 12" key="1">
    <citation type="journal article" date="2016" name="Nat. Commun.">
        <title>Thousands of microbial genomes shed light on interconnected biogeochemical processes in an aquifer system.</title>
        <authorList>
            <person name="Anantharaman K."/>
            <person name="Brown C.T."/>
            <person name="Hug L.A."/>
            <person name="Sharon I."/>
            <person name="Castelle C.J."/>
            <person name="Probst A.J."/>
            <person name="Thomas B.C."/>
            <person name="Singh A."/>
            <person name="Wilkins M.J."/>
            <person name="Karaoz U."/>
            <person name="Brodie E.L."/>
            <person name="Williams K.H."/>
            <person name="Hubbard S.S."/>
            <person name="Banfield J.F."/>
        </authorList>
    </citation>
    <scope>NUCLEOTIDE SEQUENCE [LARGE SCALE GENOMIC DNA]</scope>
</reference>
<evidence type="ECO:0000313" key="11">
    <source>
        <dbReference type="EMBL" id="OGF97537.1"/>
    </source>
</evidence>
<keyword evidence="7" id="KW-0131">Cell cycle</keyword>
<dbReference type="Pfam" id="PF04999">
    <property type="entry name" value="FtsL"/>
    <property type="match status" value="1"/>
</dbReference>
<feature type="transmembrane region" description="Helical" evidence="10">
    <location>
        <begin position="23"/>
        <end position="45"/>
    </location>
</feature>
<evidence type="ECO:0000256" key="5">
    <source>
        <dbReference type="ARBA" id="ARBA00022989"/>
    </source>
</evidence>
<evidence type="ECO:0000256" key="2">
    <source>
        <dbReference type="ARBA" id="ARBA00022475"/>
    </source>
</evidence>
<dbReference type="Proteomes" id="UP000179034">
    <property type="component" value="Unassembled WGS sequence"/>
</dbReference>
<evidence type="ECO:0000256" key="10">
    <source>
        <dbReference type="SAM" id="Phobius"/>
    </source>
</evidence>
<evidence type="ECO:0000256" key="9">
    <source>
        <dbReference type="SAM" id="Coils"/>
    </source>
</evidence>
<comment type="caution">
    <text evidence="11">The sequence shown here is derived from an EMBL/GenBank/DDBJ whole genome shotgun (WGS) entry which is preliminary data.</text>
</comment>
<name>A0A1F5YBJ2_9BACT</name>
<evidence type="ECO:0000256" key="6">
    <source>
        <dbReference type="ARBA" id="ARBA00023136"/>
    </source>
</evidence>
<dbReference type="InterPro" id="IPR011922">
    <property type="entry name" value="Cell_div_FtsL"/>
</dbReference>
<keyword evidence="3 11" id="KW-0132">Cell division</keyword>
<dbReference type="GO" id="GO:0005886">
    <property type="term" value="C:plasma membrane"/>
    <property type="evidence" value="ECO:0007669"/>
    <property type="project" value="UniProtKB-SubCell"/>
</dbReference>
<dbReference type="GO" id="GO:0051301">
    <property type="term" value="P:cell division"/>
    <property type="evidence" value="ECO:0007669"/>
    <property type="project" value="UniProtKB-KW"/>
</dbReference>
<sequence length="153" mass="17586">MDWFSKGYRETLESLTRKRRRDFFTSLFFGVLIPLLAVSTIVFVCRSQRRTMIGELQELQLEKLRLEAARDELSQAIAVLSSRKRIFHLATEDLGMKYPEHGEVVLVMVGDSDEADGIEGEDRAEPSVAFDHRGRQEQSPIGVLTHFFAMYVF</sequence>
<keyword evidence="4 10" id="KW-0812">Transmembrane</keyword>
<gene>
    <name evidence="11" type="ORF">A2Z06_04755</name>
</gene>
<evidence type="ECO:0000313" key="12">
    <source>
        <dbReference type="Proteomes" id="UP000179034"/>
    </source>
</evidence>
<dbReference type="AlphaFoldDB" id="A0A1F5YBJ2"/>
<keyword evidence="5 10" id="KW-1133">Transmembrane helix</keyword>
<evidence type="ECO:0000256" key="8">
    <source>
        <dbReference type="NCBIfam" id="TIGR02209"/>
    </source>
</evidence>
<dbReference type="NCBIfam" id="TIGR02209">
    <property type="entry name" value="ftsL_broad"/>
    <property type="match status" value="1"/>
</dbReference>
<keyword evidence="2" id="KW-1003">Cell membrane</keyword>
<keyword evidence="9" id="KW-0175">Coiled coil</keyword>
<keyword evidence="6 10" id="KW-0472">Membrane</keyword>
<feature type="coiled-coil region" evidence="9">
    <location>
        <begin position="49"/>
        <end position="76"/>
    </location>
</feature>
<organism evidence="11 12">
    <name type="scientific">Candidatus Glassbacteria bacterium RBG_16_58_8</name>
    <dbReference type="NCBI Taxonomy" id="1817866"/>
    <lineage>
        <taxon>Bacteria</taxon>
        <taxon>Candidatus Glassiibacteriota</taxon>
    </lineage>
</organism>
<evidence type="ECO:0000256" key="1">
    <source>
        <dbReference type="ARBA" id="ARBA00004401"/>
    </source>
</evidence>
<comment type="subcellular location">
    <subcellularLocation>
        <location evidence="1">Cell membrane</location>
        <topology evidence="1">Single-pass type II membrane protein</topology>
    </subcellularLocation>
</comment>
<evidence type="ECO:0000256" key="4">
    <source>
        <dbReference type="ARBA" id="ARBA00022692"/>
    </source>
</evidence>
<evidence type="ECO:0000256" key="3">
    <source>
        <dbReference type="ARBA" id="ARBA00022618"/>
    </source>
</evidence>
<accession>A0A1F5YBJ2</accession>
<dbReference type="EMBL" id="MFIW01000079">
    <property type="protein sequence ID" value="OGF97537.1"/>
    <property type="molecule type" value="Genomic_DNA"/>
</dbReference>
<proteinExistence type="predicted"/>